<accession>A0A212K212</accession>
<name>A0A212K212_9DELT</name>
<evidence type="ECO:0000313" key="1">
    <source>
        <dbReference type="EMBL" id="SBW05707.1"/>
    </source>
</evidence>
<reference evidence="1" key="1">
    <citation type="submission" date="2016-04" db="EMBL/GenBank/DDBJ databases">
        <authorList>
            <person name="Evans L.H."/>
            <person name="Alamgir A."/>
            <person name="Owens N."/>
            <person name="Weber N.D."/>
            <person name="Virtaneva K."/>
            <person name="Barbian K."/>
            <person name="Babar A."/>
            <person name="Rosenke K."/>
        </authorList>
    </citation>
    <scope>NUCLEOTIDE SEQUENCE</scope>
    <source>
        <strain evidence="1">86</strain>
    </source>
</reference>
<sequence length="257" mass="28533">MLPCSHTDALPTTAGIDKVDKLRFQDFLQGALKRNLPEWPETLTRLLQSMNLATDSGVLNLAGVLLFAERPELVAPQCVVKGARYLGNEAYVGGYTDNRDFSGPLRKVFDDALAFILRYLHKVQAGRGVNSPGLPEVPESVFEELLTNALVHRDYLLNVPIQIFIFDNRVEIISPGHLLNGVTAEKIMEGNSNIARNPILASYAVKGLLPYRGQGVGIRRALKSWPDIAFVDNREERLFTARIRRPGIMGETRGLPD</sequence>
<dbReference type="Pfam" id="PF13749">
    <property type="entry name" value="HATPase_c_4"/>
    <property type="match status" value="1"/>
</dbReference>
<dbReference type="PANTHER" id="PTHR30595:SF6">
    <property type="entry name" value="SCHLAFEN ALBA-2 DOMAIN-CONTAINING PROTEIN"/>
    <property type="match status" value="1"/>
</dbReference>
<dbReference type="InterPro" id="IPR038475">
    <property type="entry name" value="RecG_C_sf"/>
</dbReference>
<dbReference type="AlphaFoldDB" id="A0A212K212"/>
<proteinExistence type="predicted"/>
<organism evidence="1">
    <name type="scientific">uncultured delta proteobacterium</name>
    <dbReference type="NCBI Taxonomy" id="34034"/>
    <lineage>
        <taxon>Bacteria</taxon>
        <taxon>Deltaproteobacteria</taxon>
        <taxon>environmental samples</taxon>
    </lineage>
</organism>
<protein>
    <submittedName>
        <fullName evidence="1">Putative transcriptional regulator</fullName>
    </submittedName>
</protein>
<dbReference type="Gene3D" id="3.30.565.60">
    <property type="match status" value="1"/>
</dbReference>
<dbReference type="EMBL" id="FLUQ01000002">
    <property type="protein sequence ID" value="SBW05707.1"/>
    <property type="molecule type" value="Genomic_DNA"/>
</dbReference>
<gene>
    <name evidence="1" type="ORF">KL86DPRO_20535</name>
</gene>
<dbReference type="PANTHER" id="PTHR30595">
    <property type="entry name" value="GLPR-RELATED TRANSCRIPTIONAL REPRESSOR"/>
    <property type="match status" value="1"/>
</dbReference>